<dbReference type="PROSITE" id="PS50262">
    <property type="entry name" value="G_PROTEIN_RECEP_F1_2"/>
    <property type="match status" value="1"/>
</dbReference>
<dbReference type="Gene3D" id="1.20.1070.10">
    <property type="entry name" value="Rhodopsin 7-helix transmembrane proteins"/>
    <property type="match status" value="1"/>
</dbReference>
<feature type="transmembrane region" description="Helical" evidence="9">
    <location>
        <begin position="72"/>
        <end position="91"/>
    </location>
</feature>
<keyword evidence="5 9" id="KW-0472">Membrane</keyword>
<evidence type="ECO:0000256" key="8">
    <source>
        <dbReference type="RuleBase" id="RU000688"/>
    </source>
</evidence>
<dbReference type="PRINTS" id="PR00237">
    <property type="entry name" value="GPCRRHODOPSN"/>
</dbReference>
<dbReference type="InterPro" id="IPR000276">
    <property type="entry name" value="GPCR_Rhodpsn"/>
</dbReference>
<comment type="similarity">
    <text evidence="8">Belongs to the G-protein coupled receptor 1 family.</text>
</comment>
<evidence type="ECO:0000256" key="9">
    <source>
        <dbReference type="SAM" id="Phobius"/>
    </source>
</evidence>
<keyword evidence="3 9" id="KW-1133">Transmembrane helix</keyword>
<dbReference type="PANTHER" id="PTHR45695:SF15">
    <property type="entry name" value="OPSIN RH2"/>
    <property type="match status" value="1"/>
</dbReference>
<keyword evidence="2 8" id="KW-0812">Transmembrane</keyword>
<dbReference type="AlphaFoldDB" id="A0AA36CSU6"/>
<evidence type="ECO:0000313" key="12">
    <source>
        <dbReference type="Proteomes" id="UP001177023"/>
    </source>
</evidence>
<protein>
    <recommendedName>
        <fullName evidence="10">G-protein coupled receptors family 1 profile domain-containing protein</fullName>
    </recommendedName>
</protein>
<evidence type="ECO:0000313" key="11">
    <source>
        <dbReference type="EMBL" id="CAJ0573832.1"/>
    </source>
</evidence>
<keyword evidence="12" id="KW-1185">Reference proteome</keyword>
<accession>A0AA36CSU6</accession>
<feature type="transmembrane region" description="Helical" evidence="9">
    <location>
        <begin position="36"/>
        <end position="60"/>
    </location>
</feature>
<dbReference type="GO" id="GO:0005886">
    <property type="term" value="C:plasma membrane"/>
    <property type="evidence" value="ECO:0007669"/>
    <property type="project" value="TreeGrafter"/>
</dbReference>
<comment type="caution">
    <text evidence="11">The sequence shown here is derived from an EMBL/GenBank/DDBJ whole genome shotgun (WGS) entry which is preliminary data.</text>
</comment>
<comment type="subcellular location">
    <subcellularLocation>
        <location evidence="1">Membrane</location>
        <topology evidence="1">Multi-pass membrane protein</topology>
    </subcellularLocation>
</comment>
<dbReference type="SUPFAM" id="SSF81321">
    <property type="entry name" value="Family A G protein-coupled receptor-like"/>
    <property type="match status" value="1"/>
</dbReference>
<keyword evidence="7 8" id="KW-0807">Transducer</keyword>
<feature type="transmembrane region" description="Helical" evidence="9">
    <location>
        <begin position="246"/>
        <end position="267"/>
    </location>
</feature>
<feature type="domain" description="G-protein coupled receptors family 1 profile" evidence="10">
    <location>
        <begin position="51"/>
        <end position="314"/>
    </location>
</feature>
<feature type="transmembrane region" description="Helical" evidence="9">
    <location>
        <begin position="111"/>
        <end position="130"/>
    </location>
</feature>
<evidence type="ECO:0000256" key="6">
    <source>
        <dbReference type="ARBA" id="ARBA00023170"/>
    </source>
</evidence>
<evidence type="ECO:0000256" key="7">
    <source>
        <dbReference type="ARBA" id="ARBA00023224"/>
    </source>
</evidence>
<feature type="non-terminal residue" evidence="11">
    <location>
        <position position="385"/>
    </location>
</feature>
<organism evidence="11 12">
    <name type="scientific">Mesorhabditis spiculigera</name>
    <dbReference type="NCBI Taxonomy" id="96644"/>
    <lineage>
        <taxon>Eukaryota</taxon>
        <taxon>Metazoa</taxon>
        <taxon>Ecdysozoa</taxon>
        <taxon>Nematoda</taxon>
        <taxon>Chromadorea</taxon>
        <taxon>Rhabditida</taxon>
        <taxon>Rhabditina</taxon>
        <taxon>Rhabditomorpha</taxon>
        <taxon>Rhabditoidea</taxon>
        <taxon>Rhabditidae</taxon>
        <taxon>Mesorhabditinae</taxon>
        <taxon>Mesorhabditis</taxon>
    </lineage>
</organism>
<dbReference type="EMBL" id="CATQJA010002624">
    <property type="protein sequence ID" value="CAJ0573832.1"/>
    <property type="molecule type" value="Genomic_DNA"/>
</dbReference>
<dbReference type="GO" id="GO:0004930">
    <property type="term" value="F:G protein-coupled receptor activity"/>
    <property type="evidence" value="ECO:0007669"/>
    <property type="project" value="UniProtKB-KW"/>
</dbReference>
<dbReference type="InterPro" id="IPR017452">
    <property type="entry name" value="GPCR_Rhodpsn_7TM"/>
</dbReference>
<dbReference type="SMART" id="SM01381">
    <property type="entry name" value="7TM_GPCR_Srsx"/>
    <property type="match status" value="1"/>
</dbReference>
<proteinExistence type="inferred from homology"/>
<dbReference type="Proteomes" id="UP001177023">
    <property type="component" value="Unassembled WGS sequence"/>
</dbReference>
<evidence type="ECO:0000256" key="2">
    <source>
        <dbReference type="ARBA" id="ARBA00022692"/>
    </source>
</evidence>
<keyword evidence="4 8" id="KW-0297">G-protein coupled receptor</keyword>
<reference evidence="11" key="1">
    <citation type="submission" date="2023-06" db="EMBL/GenBank/DDBJ databases">
        <authorList>
            <person name="Delattre M."/>
        </authorList>
    </citation>
    <scope>NUCLEOTIDE SEQUENCE</scope>
    <source>
        <strain evidence="11">AF72</strain>
    </source>
</reference>
<name>A0AA36CSU6_9BILA</name>
<dbReference type="PANTHER" id="PTHR45695">
    <property type="entry name" value="LEUCOKININ RECEPTOR-RELATED"/>
    <property type="match status" value="1"/>
</dbReference>
<feature type="transmembrane region" description="Helical" evidence="9">
    <location>
        <begin position="203"/>
        <end position="225"/>
    </location>
</feature>
<evidence type="ECO:0000256" key="5">
    <source>
        <dbReference type="ARBA" id="ARBA00023136"/>
    </source>
</evidence>
<dbReference type="PROSITE" id="PS00237">
    <property type="entry name" value="G_PROTEIN_RECEP_F1_1"/>
    <property type="match status" value="1"/>
</dbReference>
<dbReference type="Pfam" id="PF00001">
    <property type="entry name" value="7tm_1"/>
    <property type="match status" value="1"/>
</dbReference>
<gene>
    <name evidence="11" type="ORF">MSPICULIGERA_LOCUS12178</name>
</gene>
<evidence type="ECO:0000256" key="4">
    <source>
        <dbReference type="ARBA" id="ARBA00023040"/>
    </source>
</evidence>
<keyword evidence="6 8" id="KW-0675">Receptor</keyword>
<evidence type="ECO:0000259" key="10">
    <source>
        <dbReference type="PROSITE" id="PS50262"/>
    </source>
</evidence>
<evidence type="ECO:0000256" key="1">
    <source>
        <dbReference type="ARBA" id="ARBA00004141"/>
    </source>
</evidence>
<evidence type="ECO:0000256" key="3">
    <source>
        <dbReference type="ARBA" id="ARBA00022989"/>
    </source>
</evidence>
<feature type="transmembrane region" description="Helical" evidence="9">
    <location>
        <begin position="150"/>
        <end position="169"/>
    </location>
</feature>
<sequence length="385" mass="44554">MGDPNEVDYPSYENMTDDEYEDVVRSYLWPNQLESLFVGIFCVVFLVGVIGNTLVVMVVISKRTMWSSMNIVLANLACADLLVLLFCLPPTVINDVTKTFWFSNVACKSIIFFQNTSVYVSIQSLVFISFERWRAITYPLKRPIRATRKVIAGTWVLSIVLSLPEPITLNLQPANFTKENFTTTWGTRCMETWSADFERRYQVFMFLVFYLMPLLLISYLCFHMRNTLRSSELKIGKLQLAHRRKAIRMLIAVVAVFAFSYLPVHWYHLKSAFEKGREEEEVEEEEIDMNWIALSKLTPRFFSYSSSCLNPILYNFMCGRFRKEFARVVFCRPVKGRDNTLRYTTQRLHRQNNGLFNGRALCSSIGHGTLVKSTLSSSMDSLTKA</sequence>